<dbReference type="EMBL" id="LZPO01066290">
    <property type="protein sequence ID" value="OBS70641.1"/>
    <property type="molecule type" value="Genomic_DNA"/>
</dbReference>
<name>A0A1A6GWV0_NEOLE</name>
<reference evidence="1 2" key="1">
    <citation type="submission" date="2016-06" db="EMBL/GenBank/DDBJ databases">
        <title>The Draft Genome Sequence and Annotation of the Desert Woodrat Neotoma lepida.</title>
        <authorList>
            <person name="Campbell M."/>
            <person name="Oakeson K.F."/>
            <person name="Yandell M."/>
            <person name="Halpert J.R."/>
            <person name="Dearing D."/>
        </authorList>
    </citation>
    <scope>NUCLEOTIDE SEQUENCE [LARGE SCALE GENOMIC DNA]</scope>
    <source>
        <strain evidence="1">417</strain>
        <tissue evidence="1">Liver</tissue>
    </source>
</reference>
<evidence type="ECO:0000313" key="2">
    <source>
        <dbReference type="Proteomes" id="UP000092124"/>
    </source>
</evidence>
<protein>
    <submittedName>
        <fullName evidence="1">Uncharacterized protein</fullName>
    </submittedName>
</protein>
<dbReference type="AlphaFoldDB" id="A0A1A6GWV0"/>
<sequence>MGAPSFPTSASDRSGATTCVLKRRPAVLSLMPQMPPTGFQDCNHSDANSAEWIPVVTRSSDQTTAMYRGHPCASTQSMASE</sequence>
<proteinExistence type="predicted"/>
<keyword evidence="2" id="KW-1185">Reference proteome</keyword>
<gene>
    <name evidence="1" type="ORF">A6R68_00833</name>
</gene>
<comment type="caution">
    <text evidence="1">The sequence shown here is derived from an EMBL/GenBank/DDBJ whole genome shotgun (WGS) entry which is preliminary data.</text>
</comment>
<dbReference type="Proteomes" id="UP000092124">
    <property type="component" value="Unassembled WGS sequence"/>
</dbReference>
<evidence type="ECO:0000313" key="1">
    <source>
        <dbReference type="EMBL" id="OBS70641.1"/>
    </source>
</evidence>
<accession>A0A1A6GWV0</accession>
<organism evidence="1 2">
    <name type="scientific">Neotoma lepida</name>
    <name type="common">Desert woodrat</name>
    <dbReference type="NCBI Taxonomy" id="56216"/>
    <lineage>
        <taxon>Eukaryota</taxon>
        <taxon>Metazoa</taxon>
        <taxon>Chordata</taxon>
        <taxon>Craniata</taxon>
        <taxon>Vertebrata</taxon>
        <taxon>Euteleostomi</taxon>
        <taxon>Mammalia</taxon>
        <taxon>Eutheria</taxon>
        <taxon>Euarchontoglires</taxon>
        <taxon>Glires</taxon>
        <taxon>Rodentia</taxon>
        <taxon>Myomorpha</taxon>
        <taxon>Muroidea</taxon>
        <taxon>Cricetidae</taxon>
        <taxon>Neotominae</taxon>
        <taxon>Neotoma</taxon>
    </lineage>
</organism>